<dbReference type="EMBL" id="SOCE01000003">
    <property type="protein sequence ID" value="TDU82389.1"/>
    <property type="molecule type" value="Genomic_DNA"/>
</dbReference>
<dbReference type="RefSeq" id="WP_133985127.1">
    <property type="nucleotide sequence ID" value="NZ_SOCE01000003.1"/>
</dbReference>
<evidence type="ECO:0000313" key="1">
    <source>
        <dbReference type="EMBL" id="TDU82389.1"/>
    </source>
</evidence>
<sequence>MKPIRLPLREEFAALLTKLVAAVGEAPDLYADYGRWQLYRVAAADAGLRELLLSVVEEEPDRALARAVVVYMLEQVGPDEHAQWIERLGEGEREFAERRSTEWRVLLRAREHALSRDEVETSLDGWSDWLQLRIPPYVEAEARRIIEERGRTARIRQLAKAPNDLKN</sequence>
<proteinExistence type="predicted"/>
<evidence type="ECO:0008006" key="3">
    <source>
        <dbReference type="Google" id="ProtNLM"/>
    </source>
</evidence>
<comment type="caution">
    <text evidence="1">The sequence shown here is derived from an EMBL/GenBank/DDBJ whole genome shotgun (WGS) entry which is preliminary data.</text>
</comment>
<reference evidence="1 2" key="1">
    <citation type="submission" date="2019-03" db="EMBL/GenBank/DDBJ databases">
        <title>Genomic Encyclopedia of Type Strains, Phase III (KMG-III): the genomes of soil and plant-associated and newly described type strains.</title>
        <authorList>
            <person name="Whitman W."/>
        </authorList>
    </citation>
    <scope>NUCLEOTIDE SEQUENCE [LARGE SCALE GENOMIC DNA]</scope>
    <source>
        <strain evidence="1 2">VKM Ac-2575</strain>
    </source>
</reference>
<gene>
    <name evidence="1" type="ORF">EV138_7279</name>
</gene>
<accession>A0A4R7SUE6</accession>
<name>A0A4R7SUE6_9ACTN</name>
<dbReference type="AlphaFoldDB" id="A0A4R7SUE6"/>
<organism evidence="1 2">
    <name type="scientific">Kribbella voronezhensis</name>
    <dbReference type="NCBI Taxonomy" id="2512212"/>
    <lineage>
        <taxon>Bacteria</taxon>
        <taxon>Bacillati</taxon>
        <taxon>Actinomycetota</taxon>
        <taxon>Actinomycetes</taxon>
        <taxon>Propionibacteriales</taxon>
        <taxon>Kribbellaceae</taxon>
        <taxon>Kribbella</taxon>
    </lineage>
</organism>
<dbReference type="OrthoDB" id="3394995at2"/>
<keyword evidence="2" id="KW-1185">Reference proteome</keyword>
<protein>
    <recommendedName>
        <fullName evidence="3">HEAT repeat protein</fullName>
    </recommendedName>
</protein>
<dbReference type="Proteomes" id="UP000295151">
    <property type="component" value="Unassembled WGS sequence"/>
</dbReference>
<evidence type="ECO:0000313" key="2">
    <source>
        <dbReference type="Proteomes" id="UP000295151"/>
    </source>
</evidence>